<dbReference type="Proteomes" id="UP001500665">
    <property type="component" value="Unassembled WGS sequence"/>
</dbReference>
<feature type="transmembrane region" description="Helical" evidence="2">
    <location>
        <begin position="44"/>
        <end position="63"/>
    </location>
</feature>
<accession>A0ABN1QA90</accession>
<evidence type="ECO:0000256" key="2">
    <source>
        <dbReference type="SAM" id="Phobius"/>
    </source>
</evidence>
<protein>
    <recommendedName>
        <fullName evidence="5">CU044_5270 family protein</fullName>
    </recommendedName>
</protein>
<name>A0ABN1QA90_9ACTN</name>
<evidence type="ECO:0008006" key="5">
    <source>
        <dbReference type="Google" id="ProtNLM"/>
    </source>
</evidence>
<evidence type="ECO:0000313" key="4">
    <source>
        <dbReference type="Proteomes" id="UP001500665"/>
    </source>
</evidence>
<dbReference type="NCBIfam" id="NF038083">
    <property type="entry name" value="CU044_5270_fam"/>
    <property type="match status" value="1"/>
</dbReference>
<organism evidence="3 4">
    <name type="scientific">Actinocorallia libanotica</name>
    <dbReference type="NCBI Taxonomy" id="46162"/>
    <lineage>
        <taxon>Bacteria</taxon>
        <taxon>Bacillati</taxon>
        <taxon>Actinomycetota</taxon>
        <taxon>Actinomycetes</taxon>
        <taxon>Streptosporangiales</taxon>
        <taxon>Thermomonosporaceae</taxon>
        <taxon>Actinocorallia</taxon>
    </lineage>
</organism>
<comment type="caution">
    <text evidence="3">The sequence shown here is derived from an EMBL/GenBank/DDBJ whole genome shotgun (WGS) entry which is preliminary data.</text>
</comment>
<keyword evidence="2" id="KW-1133">Transmembrane helix</keyword>
<evidence type="ECO:0000313" key="3">
    <source>
        <dbReference type="EMBL" id="GAA0939824.1"/>
    </source>
</evidence>
<dbReference type="EMBL" id="BAAAHH010000002">
    <property type="protein sequence ID" value="GAA0939824.1"/>
    <property type="molecule type" value="Genomic_DNA"/>
</dbReference>
<gene>
    <name evidence="3" type="ORF">GCM10009550_08650</name>
</gene>
<keyword evidence="4" id="KW-1185">Reference proteome</keyword>
<keyword evidence="2" id="KW-0812">Transmembrane</keyword>
<feature type="region of interest" description="Disordered" evidence="1">
    <location>
        <begin position="132"/>
        <end position="162"/>
    </location>
</feature>
<evidence type="ECO:0000256" key="1">
    <source>
        <dbReference type="SAM" id="MobiDB-lite"/>
    </source>
</evidence>
<dbReference type="InterPro" id="IPR047789">
    <property type="entry name" value="CU044_5270-like"/>
</dbReference>
<proteinExistence type="predicted"/>
<reference evidence="3 4" key="1">
    <citation type="journal article" date="2019" name="Int. J. Syst. Evol. Microbiol.">
        <title>The Global Catalogue of Microorganisms (GCM) 10K type strain sequencing project: providing services to taxonomists for standard genome sequencing and annotation.</title>
        <authorList>
            <consortium name="The Broad Institute Genomics Platform"/>
            <consortium name="The Broad Institute Genome Sequencing Center for Infectious Disease"/>
            <person name="Wu L."/>
            <person name="Ma J."/>
        </authorList>
    </citation>
    <scope>NUCLEOTIDE SEQUENCE [LARGE SCALE GENOMIC DNA]</scope>
    <source>
        <strain evidence="3 4">JCM 10696</strain>
    </source>
</reference>
<sequence>MTDEIQLFRDARPEAAPYDPFSKARARARLLTEDAPAPRRRFRWVFATSIATAGALVGGLFFLNTTEPTGTGPETLTSSLQPMSAADYLEKAARIVEQRPETRPQPHQWLYEKKYLKDSDGHMDQFHETWKRMDGQQASSQQDRDGKPIIDGPYLGRNERTPLQKYDHLRTLSTDPDKLFVRTYKKVDKLYAERRAAAERLTDPVYKEMELSELTEDGRHQKAFHVIAELFEGVLTPPRLHAAAFRAIAKVPGVQVLPGNTDLLGRPVMTIARVNEYGSRYEYLVDPLTYASRGVGSVVVRDDVGPRYGGASRGEDGKITPIPAAKKTIGQSFYEIRERAGIVDEVGRVPR</sequence>
<dbReference type="RefSeq" id="WP_344236892.1">
    <property type="nucleotide sequence ID" value="NZ_BAAAHH010000002.1"/>
</dbReference>
<keyword evidence="2" id="KW-0472">Membrane</keyword>